<keyword evidence="1" id="KW-1133">Transmembrane helix</keyword>
<organism evidence="2 3">
    <name type="scientific">Bacteroides stercoris</name>
    <dbReference type="NCBI Taxonomy" id="46506"/>
    <lineage>
        <taxon>Bacteria</taxon>
        <taxon>Pseudomonadati</taxon>
        <taxon>Bacteroidota</taxon>
        <taxon>Bacteroidia</taxon>
        <taxon>Bacteroidales</taxon>
        <taxon>Bacteroidaceae</taxon>
        <taxon>Bacteroides</taxon>
    </lineage>
</organism>
<keyword evidence="1" id="KW-0472">Membrane</keyword>
<name>A0A413B5Z1_BACSE</name>
<feature type="transmembrane region" description="Helical" evidence="1">
    <location>
        <begin position="12"/>
        <end position="33"/>
    </location>
</feature>
<evidence type="ECO:0000313" key="3">
    <source>
        <dbReference type="Proteomes" id="UP000285150"/>
    </source>
</evidence>
<gene>
    <name evidence="2" type="ORF">DWV77_10425</name>
</gene>
<dbReference type="Proteomes" id="UP000285150">
    <property type="component" value="Unassembled WGS sequence"/>
</dbReference>
<accession>A0A413B5Z1</accession>
<protein>
    <submittedName>
        <fullName evidence="2">Uncharacterized protein</fullName>
    </submittedName>
</protein>
<proteinExistence type="predicted"/>
<reference evidence="2 3" key="1">
    <citation type="submission" date="2018-08" db="EMBL/GenBank/DDBJ databases">
        <title>A genome reference for cultivated species of the human gut microbiota.</title>
        <authorList>
            <person name="Zou Y."/>
            <person name="Xue W."/>
            <person name="Luo G."/>
        </authorList>
    </citation>
    <scope>NUCLEOTIDE SEQUENCE [LARGE SCALE GENOMIC DNA]</scope>
    <source>
        <strain evidence="2 3">AF12-7</strain>
    </source>
</reference>
<dbReference type="AlphaFoldDB" id="A0A413B5Z1"/>
<evidence type="ECO:0000256" key="1">
    <source>
        <dbReference type="SAM" id="Phobius"/>
    </source>
</evidence>
<comment type="caution">
    <text evidence="2">The sequence shown here is derived from an EMBL/GenBank/DDBJ whole genome shotgun (WGS) entry which is preliminary data.</text>
</comment>
<evidence type="ECO:0000313" key="2">
    <source>
        <dbReference type="EMBL" id="RGW33548.1"/>
    </source>
</evidence>
<dbReference type="EMBL" id="QSAF01000011">
    <property type="protein sequence ID" value="RGW33548.1"/>
    <property type="molecule type" value="Genomic_DNA"/>
</dbReference>
<keyword evidence="1" id="KW-0812">Transmembrane</keyword>
<sequence>MLRSLPVSHGSVGIFLFIAVVFPFCCLLVYRYLTNMSSCYLHSLTYHNPGNIGENPYFPPDCHLSCLLPALTIHVYI</sequence>